<feature type="modified residue" description="4-aspartylphosphate" evidence="2">
    <location>
        <position position="63"/>
    </location>
</feature>
<dbReference type="EMBL" id="MAAO01000011">
    <property type="protein sequence ID" value="OUR94146.1"/>
    <property type="molecule type" value="Genomic_DNA"/>
</dbReference>
<dbReference type="InterPro" id="IPR011006">
    <property type="entry name" value="CheY-like_superfamily"/>
</dbReference>
<organism evidence="4 5">
    <name type="scientific">Halobacteriovorax marinus</name>
    <dbReference type="NCBI Taxonomy" id="97084"/>
    <lineage>
        <taxon>Bacteria</taxon>
        <taxon>Pseudomonadati</taxon>
        <taxon>Bdellovibrionota</taxon>
        <taxon>Bacteriovoracia</taxon>
        <taxon>Bacteriovoracales</taxon>
        <taxon>Halobacteriovoraceae</taxon>
        <taxon>Halobacteriovorax</taxon>
    </lineage>
</organism>
<dbReference type="Pfam" id="PF00072">
    <property type="entry name" value="Response_reg"/>
    <property type="match status" value="1"/>
</dbReference>
<dbReference type="GO" id="GO:0000160">
    <property type="term" value="P:phosphorelay signal transduction system"/>
    <property type="evidence" value="ECO:0007669"/>
    <property type="project" value="InterPro"/>
</dbReference>
<comment type="caution">
    <text evidence="4">The sequence shown here is derived from an EMBL/GenBank/DDBJ whole genome shotgun (WGS) entry which is preliminary data.</text>
</comment>
<dbReference type="PANTHER" id="PTHR44591:SF3">
    <property type="entry name" value="RESPONSE REGULATORY DOMAIN-CONTAINING PROTEIN"/>
    <property type="match status" value="1"/>
</dbReference>
<dbReference type="PANTHER" id="PTHR44591">
    <property type="entry name" value="STRESS RESPONSE REGULATOR PROTEIN 1"/>
    <property type="match status" value="1"/>
</dbReference>
<proteinExistence type="predicted"/>
<evidence type="ECO:0000256" key="2">
    <source>
        <dbReference type="PROSITE-ProRule" id="PRU00169"/>
    </source>
</evidence>
<evidence type="ECO:0000313" key="5">
    <source>
        <dbReference type="Proteomes" id="UP000196531"/>
    </source>
</evidence>
<name>A0A1Y5F371_9BACT</name>
<dbReference type="PROSITE" id="PS50110">
    <property type="entry name" value="RESPONSE_REGULATORY"/>
    <property type="match status" value="1"/>
</dbReference>
<reference evidence="5" key="1">
    <citation type="journal article" date="2017" name="Proc. Natl. Acad. Sci. U.S.A.">
        <title>Simulation of Deepwater Horizon oil plume reveals substrate specialization within a complex community of hydrocarbon-degraders.</title>
        <authorList>
            <person name="Hu P."/>
            <person name="Dubinsky E.A."/>
            <person name="Probst A.J."/>
            <person name="Wang J."/>
            <person name="Sieber C.M.K."/>
            <person name="Tom L.M."/>
            <person name="Gardinali P."/>
            <person name="Banfield J.F."/>
            <person name="Atlas R.M."/>
            <person name="Andersen G.L."/>
        </authorList>
    </citation>
    <scope>NUCLEOTIDE SEQUENCE [LARGE SCALE GENOMIC DNA]</scope>
</reference>
<dbReference type="AlphaFoldDB" id="A0A1Y5F371"/>
<sequence length="139" mass="15753">MLDKEWPMMEQGIDLVIVDDDPIIGKILLGMLSEFDLTVHFYDDSIEALPKILADRPKLVVLDYNMPGLDGHQLIIKFSESLIFQSTSVFLLTAEVLNESDKIKLMTLGFEKIIPKPIDREHFLALLEGHFGELKIKAA</sequence>
<protein>
    <recommendedName>
        <fullName evidence="3">Response regulatory domain-containing protein</fullName>
    </recommendedName>
</protein>
<evidence type="ECO:0000313" key="4">
    <source>
        <dbReference type="EMBL" id="OUR94146.1"/>
    </source>
</evidence>
<evidence type="ECO:0000256" key="1">
    <source>
        <dbReference type="ARBA" id="ARBA00022553"/>
    </source>
</evidence>
<accession>A0A1Y5F371</accession>
<feature type="domain" description="Response regulatory" evidence="3">
    <location>
        <begin position="14"/>
        <end position="131"/>
    </location>
</feature>
<gene>
    <name evidence="4" type="ORF">A9Q84_17710</name>
</gene>
<dbReference type="Proteomes" id="UP000196531">
    <property type="component" value="Unassembled WGS sequence"/>
</dbReference>
<evidence type="ECO:0000259" key="3">
    <source>
        <dbReference type="PROSITE" id="PS50110"/>
    </source>
</evidence>
<dbReference type="SUPFAM" id="SSF52172">
    <property type="entry name" value="CheY-like"/>
    <property type="match status" value="1"/>
</dbReference>
<dbReference type="SMART" id="SM00448">
    <property type="entry name" value="REC"/>
    <property type="match status" value="1"/>
</dbReference>
<dbReference type="InterPro" id="IPR001789">
    <property type="entry name" value="Sig_transdc_resp-reg_receiver"/>
</dbReference>
<dbReference type="Gene3D" id="3.40.50.2300">
    <property type="match status" value="1"/>
</dbReference>
<dbReference type="InterPro" id="IPR050595">
    <property type="entry name" value="Bact_response_regulator"/>
</dbReference>
<keyword evidence="1 2" id="KW-0597">Phosphoprotein</keyword>